<evidence type="ECO:0000256" key="3">
    <source>
        <dbReference type="ARBA" id="ARBA00023169"/>
    </source>
</evidence>
<accession>A0A4D7CV49</accession>
<protein>
    <recommendedName>
        <fullName evidence="5">Tyrosine-protein kinase G-rich domain-containing protein</fullName>
    </recommendedName>
</protein>
<sequence length="54" mass="5862">MLNIDKVSILSEATLNRQPVSPNTKLNLLIGTILGLMLGLGISFILKLLDKTVK</sequence>
<evidence type="ECO:0000313" key="7">
    <source>
        <dbReference type="Proteomes" id="UP000298615"/>
    </source>
</evidence>
<dbReference type="Pfam" id="PF13807">
    <property type="entry name" value="GNVR"/>
    <property type="match status" value="1"/>
</dbReference>
<comment type="pathway">
    <text evidence="1">Capsule biogenesis; capsule polysaccharide biosynthesis.</text>
</comment>
<dbReference type="AlphaFoldDB" id="A0A4D7CV49"/>
<dbReference type="InterPro" id="IPR050445">
    <property type="entry name" value="Bact_polysacc_biosynth/exp"/>
</dbReference>
<dbReference type="RefSeq" id="WP_136953844.1">
    <property type="nucleotide sequence ID" value="NZ_CP039712.1"/>
</dbReference>
<gene>
    <name evidence="6" type="ORF">FA707_08610</name>
</gene>
<proteinExistence type="predicted"/>
<evidence type="ECO:0000256" key="1">
    <source>
        <dbReference type="ARBA" id="ARBA00005132"/>
    </source>
</evidence>
<organism evidence="6 7">
    <name type="scientific">Vagococcus zengguangii</name>
    <dbReference type="NCBI Taxonomy" id="2571750"/>
    <lineage>
        <taxon>Bacteria</taxon>
        <taxon>Bacillati</taxon>
        <taxon>Bacillota</taxon>
        <taxon>Bacilli</taxon>
        <taxon>Lactobacillales</taxon>
        <taxon>Enterococcaceae</taxon>
        <taxon>Vagococcus</taxon>
    </lineage>
</organism>
<keyword evidence="4" id="KW-1133">Transmembrane helix</keyword>
<dbReference type="GO" id="GO:0005886">
    <property type="term" value="C:plasma membrane"/>
    <property type="evidence" value="ECO:0007669"/>
    <property type="project" value="TreeGrafter"/>
</dbReference>
<keyword evidence="2" id="KW-0972">Capsule biogenesis/degradation</keyword>
<dbReference type="InterPro" id="IPR032807">
    <property type="entry name" value="GNVR"/>
</dbReference>
<dbReference type="PANTHER" id="PTHR32309">
    <property type="entry name" value="TYROSINE-PROTEIN KINASE"/>
    <property type="match status" value="1"/>
</dbReference>
<evidence type="ECO:0000259" key="5">
    <source>
        <dbReference type="Pfam" id="PF13807"/>
    </source>
</evidence>
<feature type="domain" description="Tyrosine-protein kinase G-rich" evidence="5">
    <location>
        <begin position="5"/>
        <end position="45"/>
    </location>
</feature>
<keyword evidence="4" id="KW-0812">Transmembrane</keyword>
<evidence type="ECO:0000313" key="6">
    <source>
        <dbReference type="EMBL" id="QCI87022.1"/>
    </source>
</evidence>
<dbReference type="Proteomes" id="UP000298615">
    <property type="component" value="Chromosome"/>
</dbReference>
<dbReference type="PANTHER" id="PTHR32309:SF13">
    <property type="entry name" value="FERRIC ENTEROBACTIN TRANSPORT PROTEIN FEPE"/>
    <property type="match status" value="1"/>
</dbReference>
<evidence type="ECO:0000256" key="2">
    <source>
        <dbReference type="ARBA" id="ARBA00022903"/>
    </source>
</evidence>
<keyword evidence="4" id="KW-0472">Membrane</keyword>
<feature type="transmembrane region" description="Helical" evidence="4">
    <location>
        <begin position="28"/>
        <end position="49"/>
    </location>
</feature>
<dbReference type="EMBL" id="CP039712">
    <property type="protein sequence ID" value="QCI87022.1"/>
    <property type="molecule type" value="Genomic_DNA"/>
</dbReference>
<dbReference type="KEGG" id="vao:FA707_08610"/>
<dbReference type="GO" id="GO:0000271">
    <property type="term" value="P:polysaccharide biosynthetic process"/>
    <property type="evidence" value="ECO:0007669"/>
    <property type="project" value="UniProtKB-KW"/>
</dbReference>
<keyword evidence="7" id="KW-1185">Reference proteome</keyword>
<reference evidence="6 7" key="1">
    <citation type="submission" date="2019-04" db="EMBL/GenBank/DDBJ databases">
        <title>Vagococcus sp. nov., isolated from faeces of yaks (Bos grunniens).</title>
        <authorList>
            <person name="Ge Y."/>
        </authorList>
    </citation>
    <scope>NUCLEOTIDE SEQUENCE [LARGE SCALE GENOMIC DNA]</scope>
    <source>
        <strain evidence="6 7">MN-17</strain>
    </source>
</reference>
<name>A0A4D7CV49_9ENTE</name>
<evidence type="ECO:0000256" key="4">
    <source>
        <dbReference type="SAM" id="Phobius"/>
    </source>
</evidence>
<dbReference type="GO" id="GO:0004713">
    <property type="term" value="F:protein tyrosine kinase activity"/>
    <property type="evidence" value="ECO:0007669"/>
    <property type="project" value="TreeGrafter"/>
</dbReference>
<keyword evidence="3" id="KW-0270">Exopolysaccharide synthesis</keyword>